<dbReference type="EMBL" id="JACMSC010000005">
    <property type="protein sequence ID" value="KAG6521437.1"/>
    <property type="molecule type" value="Genomic_DNA"/>
</dbReference>
<keyword evidence="3" id="KW-0812">Transmembrane</keyword>
<evidence type="ECO:0000256" key="5">
    <source>
        <dbReference type="ARBA" id="ARBA00023136"/>
    </source>
</evidence>
<dbReference type="Pfam" id="PF05055">
    <property type="entry name" value="DUF677"/>
    <property type="match status" value="1"/>
</dbReference>
<accession>A0A8J5H8D4</accession>
<dbReference type="InterPro" id="IPR036279">
    <property type="entry name" value="5-3_exonuclease_C_sf"/>
</dbReference>
<evidence type="ECO:0000313" key="7">
    <source>
        <dbReference type="Proteomes" id="UP000734854"/>
    </source>
</evidence>
<dbReference type="GO" id="GO:0016020">
    <property type="term" value="C:membrane"/>
    <property type="evidence" value="ECO:0007669"/>
    <property type="project" value="UniProtKB-SubCell"/>
</dbReference>
<evidence type="ECO:0000256" key="4">
    <source>
        <dbReference type="ARBA" id="ARBA00022989"/>
    </source>
</evidence>
<keyword evidence="7" id="KW-1185">Reference proteome</keyword>
<gene>
    <name evidence="6" type="ORF">ZIOFF_018556</name>
</gene>
<dbReference type="AlphaFoldDB" id="A0A8J5H8D4"/>
<dbReference type="Proteomes" id="UP000734854">
    <property type="component" value="Unassembled WGS sequence"/>
</dbReference>
<dbReference type="PANTHER" id="PTHR31113:SF3">
    <property type="entry name" value="UPF0496 PROTEIN 1"/>
    <property type="match status" value="1"/>
</dbReference>
<dbReference type="InterPro" id="IPR007749">
    <property type="entry name" value="DUF677"/>
</dbReference>
<keyword evidence="4" id="KW-1133">Transmembrane helix</keyword>
<dbReference type="PANTHER" id="PTHR31113">
    <property type="entry name" value="UPF0496 PROTEIN 3-RELATED"/>
    <property type="match status" value="1"/>
</dbReference>
<reference evidence="6 7" key="1">
    <citation type="submission" date="2020-08" db="EMBL/GenBank/DDBJ databases">
        <title>Plant Genome Project.</title>
        <authorList>
            <person name="Zhang R.-G."/>
        </authorList>
    </citation>
    <scope>NUCLEOTIDE SEQUENCE [LARGE SCALE GENOMIC DNA]</scope>
    <source>
        <tissue evidence="6">Rhizome</tissue>
    </source>
</reference>
<proteinExistence type="inferred from homology"/>
<comment type="subcellular location">
    <subcellularLocation>
        <location evidence="1">Membrane</location>
    </subcellularLocation>
</comment>
<name>A0A8J5H8D4_ZINOF</name>
<protein>
    <submittedName>
        <fullName evidence="6">Uncharacterized protein</fullName>
    </submittedName>
</protein>
<evidence type="ECO:0000256" key="2">
    <source>
        <dbReference type="ARBA" id="ARBA00009074"/>
    </source>
</evidence>
<evidence type="ECO:0000256" key="3">
    <source>
        <dbReference type="ARBA" id="ARBA00022692"/>
    </source>
</evidence>
<comment type="similarity">
    <text evidence="2">Belongs to the UPF0496 family.</text>
</comment>
<evidence type="ECO:0000256" key="1">
    <source>
        <dbReference type="ARBA" id="ARBA00004370"/>
    </source>
</evidence>
<sequence length="142" mass="15835">MQMRKNKLDKKLKSIKPWRKVLSIIFMATLTTFLTCSIVATAIVAPPIVVAAVAAIPFGSMGKYSKREDTTNDLNTSIETSDLEGIEKYNKRTVKVLEELRLTMDQFIDLCILSGCDYCDNIKVEYGVSAATVPCLCYLDLI</sequence>
<evidence type="ECO:0000313" key="6">
    <source>
        <dbReference type="EMBL" id="KAG6521437.1"/>
    </source>
</evidence>
<dbReference type="SUPFAM" id="SSF47807">
    <property type="entry name" value="5' to 3' exonuclease, C-terminal subdomain"/>
    <property type="match status" value="1"/>
</dbReference>
<organism evidence="6 7">
    <name type="scientific">Zingiber officinale</name>
    <name type="common">Ginger</name>
    <name type="synonym">Amomum zingiber</name>
    <dbReference type="NCBI Taxonomy" id="94328"/>
    <lineage>
        <taxon>Eukaryota</taxon>
        <taxon>Viridiplantae</taxon>
        <taxon>Streptophyta</taxon>
        <taxon>Embryophyta</taxon>
        <taxon>Tracheophyta</taxon>
        <taxon>Spermatophyta</taxon>
        <taxon>Magnoliopsida</taxon>
        <taxon>Liliopsida</taxon>
        <taxon>Zingiberales</taxon>
        <taxon>Zingiberaceae</taxon>
        <taxon>Zingiber</taxon>
    </lineage>
</organism>
<dbReference type="Gene3D" id="1.10.150.20">
    <property type="entry name" value="5' to 3' exonuclease, C-terminal subdomain"/>
    <property type="match status" value="1"/>
</dbReference>
<keyword evidence="5" id="KW-0472">Membrane</keyword>
<comment type="caution">
    <text evidence="6">The sequence shown here is derived from an EMBL/GenBank/DDBJ whole genome shotgun (WGS) entry which is preliminary data.</text>
</comment>